<feature type="compositionally biased region" description="Pro residues" evidence="5">
    <location>
        <begin position="38"/>
        <end position="50"/>
    </location>
</feature>
<dbReference type="InterPro" id="IPR036922">
    <property type="entry name" value="Rieske_2Fe-2S_sf"/>
</dbReference>
<dbReference type="EMBL" id="JADFFL010000003">
    <property type="protein sequence ID" value="MBE9662228.1"/>
    <property type="molecule type" value="Genomic_DNA"/>
</dbReference>
<feature type="region of interest" description="Disordered" evidence="5">
    <location>
        <begin position="32"/>
        <end position="54"/>
    </location>
</feature>
<evidence type="ECO:0000259" key="6">
    <source>
        <dbReference type="PROSITE" id="PS51296"/>
    </source>
</evidence>
<comment type="caution">
    <text evidence="7">The sequence shown here is derived from an EMBL/GenBank/DDBJ whole genome shotgun (WGS) entry which is preliminary data.</text>
</comment>
<keyword evidence="2" id="KW-0479">Metal-binding</keyword>
<keyword evidence="1" id="KW-0001">2Fe-2S</keyword>
<accession>A0A929KYF6</accession>
<dbReference type="Pfam" id="PF00355">
    <property type="entry name" value="Rieske"/>
    <property type="match status" value="1"/>
</dbReference>
<keyword evidence="8" id="KW-1185">Reference proteome</keyword>
<evidence type="ECO:0000313" key="8">
    <source>
        <dbReference type="Proteomes" id="UP000622475"/>
    </source>
</evidence>
<keyword evidence="3" id="KW-0408">Iron</keyword>
<evidence type="ECO:0000313" key="7">
    <source>
        <dbReference type="EMBL" id="MBE9662228.1"/>
    </source>
</evidence>
<organism evidence="7 8">
    <name type="scientific">Mucilaginibacter myungsuensis</name>
    <dbReference type="NCBI Taxonomy" id="649104"/>
    <lineage>
        <taxon>Bacteria</taxon>
        <taxon>Pseudomonadati</taxon>
        <taxon>Bacteroidota</taxon>
        <taxon>Sphingobacteriia</taxon>
        <taxon>Sphingobacteriales</taxon>
        <taxon>Sphingobacteriaceae</taxon>
        <taxon>Mucilaginibacter</taxon>
    </lineage>
</organism>
<dbReference type="GO" id="GO:0046872">
    <property type="term" value="F:metal ion binding"/>
    <property type="evidence" value="ECO:0007669"/>
    <property type="project" value="UniProtKB-KW"/>
</dbReference>
<dbReference type="PROSITE" id="PS51257">
    <property type="entry name" value="PROKAR_LIPOPROTEIN"/>
    <property type="match status" value="1"/>
</dbReference>
<dbReference type="GO" id="GO:0051537">
    <property type="term" value="F:2 iron, 2 sulfur cluster binding"/>
    <property type="evidence" value="ECO:0007669"/>
    <property type="project" value="UniProtKB-KW"/>
</dbReference>
<evidence type="ECO:0000256" key="4">
    <source>
        <dbReference type="ARBA" id="ARBA00023014"/>
    </source>
</evidence>
<reference evidence="7" key="1">
    <citation type="submission" date="2020-10" db="EMBL/GenBank/DDBJ databases">
        <title>Mucilaginibacter mali sp. nov., isolated from rhizosphere soil of apple orchard.</title>
        <authorList>
            <person name="Lee J.-S."/>
            <person name="Kim H.S."/>
            <person name="Kim J.-S."/>
        </authorList>
    </citation>
    <scope>NUCLEOTIDE SEQUENCE</scope>
    <source>
        <strain evidence="7">KCTC 22746</strain>
    </source>
</reference>
<gene>
    <name evidence="7" type="ORF">IRJ16_10070</name>
</gene>
<dbReference type="AlphaFoldDB" id="A0A929KYF6"/>
<dbReference type="Gene3D" id="2.102.10.10">
    <property type="entry name" value="Rieske [2Fe-2S] iron-sulphur domain"/>
    <property type="match status" value="1"/>
</dbReference>
<dbReference type="InterPro" id="IPR017941">
    <property type="entry name" value="Rieske_2Fe-2S"/>
</dbReference>
<evidence type="ECO:0000256" key="1">
    <source>
        <dbReference type="ARBA" id="ARBA00022714"/>
    </source>
</evidence>
<keyword evidence="4" id="KW-0411">Iron-sulfur</keyword>
<dbReference type="RefSeq" id="WP_194111409.1">
    <property type="nucleotide sequence ID" value="NZ_JADFFL010000003.1"/>
</dbReference>
<protein>
    <submittedName>
        <fullName evidence="7">Rieske 2Fe-2S domain-containing protein</fullName>
    </submittedName>
</protein>
<dbReference type="SUPFAM" id="SSF50022">
    <property type="entry name" value="ISP domain"/>
    <property type="match status" value="1"/>
</dbReference>
<feature type="domain" description="Rieske" evidence="6">
    <location>
        <begin position="76"/>
        <end position="151"/>
    </location>
</feature>
<name>A0A929KYF6_9SPHI</name>
<evidence type="ECO:0000256" key="2">
    <source>
        <dbReference type="ARBA" id="ARBA00022723"/>
    </source>
</evidence>
<evidence type="ECO:0000256" key="5">
    <source>
        <dbReference type="SAM" id="MobiDB-lite"/>
    </source>
</evidence>
<dbReference type="PROSITE" id="PS51296">
    <property type="entry name" value="RIESKE"/>
    <property type="match status" value="1"/>
</dbReference>
<evidence type="ECO:0000256" key="3">
    <source>
        <dbReference type="ARBA" id="ARBA00023004"/>
    </source>
</evidence>
<dbReference type="Proteomes" id="UP000622475">
    <property type="component" value="Unassembled WGS sequence"/>
</dbReference>
<proteinExistence type="predicted"/>
<sequence>MERDEFLTKFGIGLLAVCTGCGLAGCGKDPVADNPTPGNNPPTNNPPTNNPPTNLVTADLATELTTVGSSKVANGVILVRVAAGNAAASFTAVQVGCTHQGTPVGYNNAQGVFICPNHGSQFAKDGALLQGPAATALRRYTVSIAGNALTVTA</sequence>